<dbReference type="PANTHER" id="PTHR33802:SF1">
    <property type="entry name" value="XK-RELATED PROTEIN"/>
    <property type="match status" value="1"/>
</dbReference>
<keyword evidence="1" id="KW-1133">Transmembrane helix</keyword>
<keyword evidence="1" id="KW-0812">Transmembrane</keyword>
<feature type="transmembrane region" description="Helical" evidence="1">
    <location>
        <begin position="134"/>
        <end position="158"/>
    </location>
</feature>
<keyword evidence="3" id="KW-1185">Reference proteome</keyword>
<dbReference type="AlphaFoldDB" id="A0AAE1PEZ4"/>
<feature type="transmembrane region" description="Helical" evidence="1">
    <location>
        <begin position="243"/>
        <end position="259"/>
    </location>
</feature>
<accession>A0AAE1PEZ4</accession>
<feature type="transmembrane region" description="Helical" evidence="1">
    <location>
        <begin position="20"/>
        <end position="40"/>
    </location>
</feature>
<feature type="transmembrane region" description="Helical" evidence="1">
    <location>
        <begin position="271"/>
        <end position="295"/>
    </location>
</feature>
<reference evidence="2" key="1">
    <citation type="submission" date="2023-11" db="EMBL/GenBank/DDBJ databases">
        <title>Genome assemblies of two species of porcelain crab, Petrolisthes cinctipes and Petrolisthes manimaculis (Anomura: Porcellanidae).</title>
        <authorList>
            <person name="Angst P."/>
        </authorList>
    </citation>
    <scope>NUCLEOTIDE SEQUENCE</scope>
    <source>
        <strain evidence="2">PB745_02</strain>
        <tissue evidence="2">Gill</tissue>
    </source>
</reference>
<evidence type="ECO:0000256" key="1">
    <source>
        <dbReference type="SAM" id="Phobius"/>
    </source>
</evidence>
<comment type="caution">
    <text evidence="2">The sequence shown here is derived from an EMBL/GenBank/DDBJ whole genome shotgun (WGS) entry which is preliminary data.</text>
</comment>
<sequence>MTKTEEILGLGSRTWTCARIIITALLFIVLVITLVFNGLAGPGSPPFSQSTGNISDVYFTCITPAGYTFIIWGIIYFCLVLIACYAVALLILKFNGDRVFEFGGAVSIPFMCTLIINLFFNIGWLFAWDDFNPTASFILLLLVAITNVLAIVLAAYCFSETADTLFVQSKGHFWANILVINGLAVYVVWTIIATLLNFTIFLSYGENYVLDNVCVGVLSFLLVACIVWFIVENTLLVKGANPLLTHYLVLVWSITGVYVEQLNKEIASNEVLALEVTILSVGVLLTIFRILILVYRNRHNGIYGRI</sequence>
<feature type="transmembrane region" description="Helical" evidence="1">
    <location>
        <begin position="178"/>
        <end position="202"/>
    </location>
</feature>
<keyword evidence="1" id="KW-0472">Membrane</keyword>
<gene>
    <name evidence="2" type="ORF">Pmani_022025</name>
</gene>
<dbReference type="PANTHER" id="PTHR33802">
    <property type="entry name" value="SI:CH211-161H7.5-RELATED"/>
    <property type="match status" value="1"/>
</dbReference>
<proteinExistence type="predicted"/>
<dbReference type="Proteomes" id="UP001292094">
    <property type="component" value="Unassembled WGS sequence"/>
</dbReference>
<organism evidence="2 3">
    <name type="scientific">Petrolisthes manimaculis</name>
    <dbReference type="NCBI Taxonomy" id="1843537"/>
    <lineage>
        <taxon>Eukaryota</taxon>
        <taxon>Metazoa</taxon>
        <taxon>Ecdysozoa</taxon>
        <taxon>Arthropoda</taxon>
        <taxon>Crustacea</taxon>
        <taxon>Multicrustacea</taxon>
        <taxon>Malacostraca</taxon>
        <taxon>Eumalacostraca</taxon>
        <taxon>Eucarida</taxon>
        <taxon>Decapoda</taxon>
        <taxon>Pleocyemata</taxon>
        <taxon>Anomura</taxon>
        <taxon>Galatheoidea</taxon>
        <taxon>Porcellanidae</taxon>
        <taxon>Petrolisthes</taxon>
    </lineage>
</organism>
<name>A0AAE1PEZ4_9EUCA</name>
<feature type="transmembrane region" description="Helical" evidence="1">
    <location>
        <begin position="69"/>
        <end position="92"/>
    </location>
</feature>
<evidence type="ECO:0000313" key="2">
    <source>
        <dbReference type="EMBL" id="KAK4306119.1"/>
    </source>
</evidence>
<evidence type="ECO:0000313" key="3">
    <source>
        <dbReference type="Proteomes" id="UP001292094"/>
    </source>
</evidence>
<dbReference type="EMBL" id="JAWZYT010002175">
    <property type="protein sequence ID" value="KAK4306119.1"/>
    <property type="molecule type" value="Genomic_DNA"/>
</dbReference>
<feature type="transmembrane region" description="Helical" evidence="1">
    <location>
        <begin position="208"/>
        <end position="231"/>
    </location>
</feature>
<protein>
    <submittedName>
        <fullName evidence="2">Uncharacterized protein</fullName>
    </submittedName>
</protein>
<feature type="transmembrane region" description="Helical" evidence="1">
    <location>
        <begin position="104"/>
        <end position="128"/>
    </location>
</feature>